<dbReference type="GO" id="GO:0008156">
    <property type="term" value="P:negative regulation of DNA replication"/>
    <property type="evidence" value="ECO:0007669"/>
    <property type="project" value="UniProtKB-KW"/>
</dbReference>
<dbReference type="OrthoDB" id="2112130at2"/>
<dbReference type="EMBL" id="FOEN01000003">
    <property type="protein sequence ID" value="SEP89238.1"/>
    <property type="molecule type" value="Genomic_DNA"/>
</dbReference>
<evidence type="ECO:0000256" key="7">
    <source>
        <dbReference type="SAM" id="MobiDB-lite"/>
    </source>
</evidence>
<gene>
    <name evidence="8" type="ORF">SAMN04488558_10321</name>
</gene>
<evidence type="ECO:0000256" key="4">
    <source>
        <dbReference type="ARBA" id="ARBA00022833"/>
    </source>
</evidence>
<keyword evidence="2" id="KW-0235">DNA replication</keyword>
<dbReference type="Proteomes" id="UP000198833">
    <property type="component" value="Unassembled WGS sequence"/>
</dbReference>
<sequence length="119" mass="13723">MEHEEVFEIIERAERQMLDLSDSVANLRKELLHLIEENNQLRMSNHDLHDLILNQSQAAPNQTNQADLVNSPQQKNQASSRLQSYYDEGIHVCHQLFGARRESGEECILCLGVLDELKK</sequence>
<keyword evidence="9" id="KW-1185">Reference proteome</keyword>
<keyword evidence="1" id="KW-0963">Cytoplasm</keyword>
<evidence type="ECO:0000256" key="1">
    <source>
        <dbReference type="ARBA" id="ARBA00022490"/>
    </source>
</evidence>
<evidence type="ECO:0000313" key="9">
    <source>
        <dbReference type="Proteomes" id="UP000198833"/>
    </source>
</evidence>
<accession>A0A1H9BLI8</accession>
<organism evidence="8 9">
    <name type="scientific">Ignavigranum ruoffiae</name>
    <dbReference type="NCBI Taxonomy" id="89093"/>
    <lineage>
        <taxon>Bacteria</taxon>
        <taxon>Bacillati</taxon>
        <taxon>Bacillota</taxon>
        <taxon>Bacilli</taxon>
        <taxon>Lactobacillales</taxon>
        <taxon>Aerococcaceae</taxon>
        <taxon>Ignavigranum</taxon>
    </lineage>
</organism>
<feature type="region of interest" description="Disordered" evidence="7">
    <location>
        <begin position="56"/>
        <end position="81"/>
    </location>
</feature>
<dbReference type="RefSeq" id="WP_092570720.1">
    <property type="nucleotide sequence ID" value="NZ_CALUDV010000006.1"/>
</dbReference>
<dbReference type="STRING" id="89093.SAMN04488558_10321"/>
<evidence type="ECO:0000256" key="2">
    <source>
        <dbReference type="ARBA" id="ARBA00022705"/>
    </source>
</evidence>
<dbReference type="PIRSF" id="PIRSF021439">
    <property type="entry name" value="DUF972"/>
    <property type="match status" value="1"/>
</dbReference>
<name>A0A1H9BLI8_9LACT</name>
<dbReference type="GO" id="GO:0006260">
    <property type="term" value="P:DNA replication"/>
    <property type="evidence" value="ECO:0007669"/>
    <property type="project" value="UniProtKB-KW"/>
</dbReference>
<keyword evidence="5" id="KW-0236">DNA replication inhibitor</keyword>
<feature type="coiled-coil region" evidence="6">
    <location>
        <begin position="10"/>
        <end position="44"/>
    </location>
</feature>
<dbReference type="AlphaFoldDB" id="A0A1H9BLI8"/>
<evidence type="ECO:0000313" key="8">
    <source>
        <dbReference type="EMBL" id="SEP89238.1"/>
    </source>
</evidence>
<reference evidence="8 9" key="1">
    <citation type="submission" date="2016-10" db="EMBL/GenBank/DDBJ databases">
        <authorList>
            <person name="de Groot N.N."/>
        </authorList>
    </citation>
    <scope>NUCLEOTIDE SEQUENCE [LARGE SCALE GENOMIC DNA]</scope>
    <source>
        <strain evidence="8 9">DSM 15695</strain>
    </source>
</reference>
<evidence type="ECO:0000256" key="6">
    <source>
        <dbReference type="SAM" id="Coils"/>
    </source>
</evidence>
<protein>
    <submittedName>
        <fullName evidence="8">Regulator of replication initiation timing</fullName>
    </submittedName>
</protein>
<dbReference type="GO" id="GO:0046872">
    <property type="term" value="F:metal ion binding"/>
    <property type="evidence" value="ECO:0007669"/>
    <property type="project" value="UniProtKB-KW"/>
</dbReference>
<keyword evidence="6" id="KW-0175">Coiled coil</keyword>
<dbReference type="Pfam" id="PF06156">
    <property type="entry name" value="YabA"/>
    <property type="match status" value="1"/>
</dbReference>
<proteinExistence type="predicted"/>
<evidence type="ECO:0000256" key="5">
    <source>
        <dbReference type="ARBA" id="ARBA00022880"/>
    </source>
</evidence>
<keyword evidence="4" id="KW-0862">Zinc</keyword>
<keyword evidence="3" id="KW-0479">Metal-binding</keyword>
<dbReference type="InterPro" id="IPR010377">
    <property type="entry name" value="YabA"/>
</dbReference>
<evidence type="ECO:0000256" key="3">
    <source>
        <dbReference type="ARBA" id="ARBA00022723"/>
    </source>
</evidence>